<feature type="chain" id="PRO_5002365001" evidence="2">
    <location>
        <begin position="21"/>
        <end position="92"/>
    </location>
</feature>
<reference evidence="3" key="2">
    <citation type="submission" date="2018-05" db="EMBL/GenBank/DDBJ databases">
        <title>OpunRS2 (Oryza punctata Reference Sequence Version 2).</title>
        <authorList>
            <person name="Zhang J."/>
            <person name="Kudrna D."/>
            <person name="Lee S."/>
            <person name="Talag J."/>
            <person name="Welchert J."/>
            <person name="Wing R.A."/>
        </authorList>
    </citation>
    <scope>NUCLEOTIDE SEQUENCE [LARGE SCALE GENOMIC DNA]</scope>
</reference>
<dbReference type="HOGENOM" id="CLU_2472882_0_0_1"/>
<dbReference type="AlphaFoldDB" id="A0A0E0KGJ0"/>
<evidence type="ECO:0000313" key="4">
    <source>
        <dbReference type="Proteomes" id="UP000026962"/>
    </source>
</evidence>
<keyword evidence="4" id="KW-1185">Reference proteome</keyword>
<keyword evidence="2" id="KW-0732">Signal</keyword>
<dbReference type="OMA" id="NHGSNCH"/>
<reference evidence="3" key="1">
    <citation type="submission" date="2015-04" db="UniProtKB">
        <authorList>
            <consortium name="EnsemblPlants"/>
        </authorList>
    </citation>
    <scope>IDENTIFICATION</scope>
</reference>
<feature type="compositionally biased region" description="Polar residues" evidence="1">
    <location>
        <begin position="46"/>
        <end position="69"/>
    </location>
</feature>
<dbReference type="EnsemblPlants" id="OPUNC03G24430.1">
    <property type="protein sequence ID" value="OPUNC03G24430.1"/>
    <property type="gene ID" value="OPUNC03G24430"/>
</dbReference>
<evidence type="ECO:0000256" key="1">
    <source>
        <dbReference type="SAM" id="MobiDB-lite"/>
    </source>
</evidence>
<protein>
    <submittedName>
        <fullName evidence="3">Uncharacterized protein</fullName>
    </submittedName>
</protein>
<dbReference type="Proteomes" id="UP000026962">
    <property type="component" value="Chromosome 3"/>
</dbReference>
<evidence type="ECO:0000256" key="2">
    <source>
        <dbReference type="SAM" id="SignalP"/>
    </source>
</evidence>
<proteinExistence type="predicted"/>
<name>A0A0E0KGJ0_ORYPU</name>
<organism evidence="3">
    <name type="scientific">Oryza punctata</name>
    <name type="common">Red rice</name>
    <dbReference type="NCBI Taxonomy" id="4537"/>
    <lineage>
        <taxon>Eukaryota</taxon>
        <taxon>Viridiplantae</taxon>
        <taxon>Streptophyta</taxon>
        <taxon>Embryophyta</taxon>
        <taxon>Tracheophyta</taxon>
        <taxon>Spermatophyta</taxon>
        <taxon>Magnoliopsida</taxon>
        <taxon>Liliopsida</taxon>
        <taxon>Poales</taxon>
        <taxon>Poaceae</taxon>
        <taxon>BOP clade</taxon>
        <taxon>Oryzoideae</taxon>
        <taxon>Oryzeae</taxon>
        <taxon>Oryzinae</taxon>
        <taxon>Oryza</taxon>
    </lineage>
</organism>
<feature type="region of interest" description="Disordered" evidence="1">
    <location>
        <begin position="19"/>
        <end position="79"/>
    </location>
</feature>
<feature type="signal peptide" evidence="2">
    <location>
        <begin position="1"/>
        <end position="20"/>
    </location>
</feature>
<dbReference type="Gramene" id="OPUNC03G24430.1">
    <property type="protein sequence ID" value="OPUNC03G24430.1"/>
    <property type="gene ID" value="OPUNC03G24430"/>
</dbReference>
<accession>A0A0E0KGJ0</accession>
<evidence type="ECO:0000313" key="3">
    <source>
        <dbReference type="EnsemblPlants" id="OPUNC03G24430.1"/>
    </source>
</evidence>
<sequence length="92" mass="9305">MAMFVAAVAVSSLAAQCAGAAEEAAGGRRPPPRRAAADWHVDVRASSPSTAKTTNSGSVPSNCSYDQHNQGGGNCHPNEAAAIANSTQQIIN</sequence>
<feature type="compositionally biased region" description="Low complexity" evidence="1">
    <location>
        <begin position="19"/>
        <end position="28"/>
    </location>
</feature>